<evidence type="ECO:0000256" key="1">
    <source>
        <dbReference type="ARBA" id="ARBA00007447"/>
    </source>
</evidence>
<dbReference type="Proteomes" id="UP000219338">
    <property type="component" value="Unassembled WGS sequence"/>
</dbReference>
<dbReference type="PANTHER" id="PTHR47966">
    <property type="entry name" value="BETA-SITE APP-CLEAVING ENZYME, ISOFORM A-RELATED"/>
    <property type="match status" value="1"/>
</dbReference>
<keyword evidence="5" id="KW-0732">Signal</keyword>
<evidence type="ECO:0000313" key="8">
    <source>
        <dbReference type="Proteomes" id="UP000219338"/>
    </source>
</evidence>
<comment type="similarity">
    <text evidence="1 4">Belongs to the peptidase A1 family.</text>
</comment>
<feature type="active site" evidence="3">
    <location>
        <position position="136"/>
    </location>
</feature>
<dbReference type="InterPro" id="IPR034164">
    <property type="entry name" value="Pepsin-like_dom"/>
</dbReference>
<reference evidence="8" key="1">
    <citation type="journal article" date="2017" name="Nat. Ecol. Evol.">
        <title>Genome expansion and lineage-specific genetic innovations in the forest pathogenic fungi Armillaria.</title>
        <authorList>
            <person name="Sipos G."/>
            <person name="Prasanna A.N."/>
            <person name="Walter M.C."/>
            <person name="O'Connor E."/>
            <person name="Balint B."/>
            <person name="Krizsan K."/>
            <person name="Kiss B."/>
            <person name="Hess J."/>
            <person name="Varga T."/>
            <person name="Slot J."/>
            <person name="Riley R."/>
            <person name="Boka B."/>
            <person name="Rigling D."/>
            <person name="Barry K."/>
            <person name="Lee J."/>
            <person name="Mihaltcheva S."/>
            <person name="LaButti K."/>
            <person name="Lipzen A."/>
            <person name="Waldron R."/>
            <person name="Moloney N.M."/>
            <person name="Sperisen C."/>
            <person name="Kredics L."/>
            <person name="Vagvoelgyi C."/>
            <person name="Patrignani A."/>
            <person name="Fitzpatrick D."/>
            <person name="Nagy I."/>
            <person name="Doyle S."/>
            <person name="Anderson J.B."/>
            <person name="Grigoriev I.V."/>
            <person name="Gueldener U."/>
            <person name="Muensterkoetter M."/>
            <person name="Nagy L.G."/>
        </authorList>
    </citation>
    <scope>NUCLEOTIDE SEQUENCE [LARGE SCALE GENOMIC DNA]</scope>
    <source>
        <strain evidence="8">C18/9</strain>
    </source>
</reference>
<dbReference type="STRING" id="47428.A0A284QLT6"/>
<feature type="chain" id="PRO_5012222123" description="Peptidase A1 domain-containing protein" evidence="5">
    <location>
        <begin position="21"/>
        <end position="445"/>
    </location>
</feature>
<proteinExistence type="inferred from homology"/>
<organism evidence="7 8">
    <name type="scientific">Armillaria ostoyae</name>
    <name type="common">Armillaria root rot fungus</name>
    <dbReference type="NCBI Taxonomy" id="47428"/>
    <lineage>
        <taxon>Eukaryota</taxon>
        <taxon>Fungi</taxon>
        <taxon>Dikarya</taxon>
        <taxon>Basidiomycota</taxon>
        <taxon>Agaricomycotina</taxon>
        <taxon>Agaricomycetes</taxon>
        <taxon>Agaricomycetidae</taxon>
        <taxon>Agaricales</taxon>
        <taxon>Marasmiineae</taxon>
        <taxon>Physalacriaceae</taxon>
        <taxon>Armillaria</taxon>
    </lineage>
</organism>
<protein>
    <recommendedName>
        <fullName evidence="6">Peptidase A1 domain-containing protein</fullName>
    </recommendedName>
</protein>
<dbReference type="CDD" id="cd05471">
    <property type="entry name" value="pepsin_like"/>
    <property type="match status" value="1"/>
</dbReference>
<dbReference type="AlphaFoldDB" id="A0A284QLT6"/>
<evidence type="ECO:0000256" key="3">
    <source>
        <dbReference type="PIRSR" id="PIRSR601461-1"/>
    </source>
</evidence>
<dbReference type="PANTHER" id="PTHR47966:SF51">
    <property type="entry name" value="BETA-SITE APP-CLEAVING ENZYME, ISOFORM A-RELATED"/>
    <property type="match status" value="1"/>
</dbReference>
<dbReference type="InterPro" id="IPR001969">
    <property type="entry name" value="Aspartic_peptidase_AS"/>
</dbReference>
<feature type="signal peptide" evidence="5">
    <location>
        <begin position="1"/>
        <end position="20"/>
    </location>
</feature>
<feature type="active site" evidence="3">
    <location>
        <position position="319"/>
    </location>
</feature>
<dbReference type="InterPro" id="IPR021109">
    <property type="entry name" value="Peptidase_aspartic_dom_sf"/>
</dbReference>
<dbReference type="EMBL" id="FUEG01000001">
    <property type="protein sequence ID" value="SJK97425.1"/>
    <property type="molecule type" value="Genomic_DNA"/>
</dbReference>
<dbReference type="SUPFAM" id="SSF50630">
    <property type="entry name" value="Acid proteases"/>
    <property type="match status" value="1"/>
</dbReference>
<dbReference type="OMA" id="VEIQYGK"/>
<dbReference type="PROSITE" id="PS00141">
    <property type="entry name" value="ASP_PROTEASE"/>
    <property type="match status" value="1"/>
</dbReference>
<name>A0A284QLT6_ARMOS</name>
<dbReference type="InterPro" id="IPR033121">
    <property type="entry name" value="PEPTIDASE_A1"/>
</dbReference>
<dbReference type="GO" id="GO:0004190">
    <property type="term" value="F:aspartic-type endopeptidase activity"/>
    <property type="evidence" value="ECO:0007669"/>
    <property type="project" value="UniProtKB-KW"/>
</dbReference>
<dbReference type="Gene3D" id="2.40.70.10">
    <property type="entry name" value="Acid Proteases"/>
    <property type="match status" value="2"/>
</dbReference>
<dbReference type="FunFam" id="2.40.70.10:FF:000008">
    <property type="entry name" value="Cathepsin D"/>
    <property type="match status" value="1"/>
</dbReference>
<keyword evidence="8" id="KW-1185">Reference proteome</keyword>
<evidence type="ECO:0000256" key="4">
    <source>
        <dbReference type="RuleBase" id="RU000454"/>
    </source>
</evidence>
<dbReference type="Pfam" id="PF00026">
    <property type="entry name" value="Asp"/>
    <property type="match status" value="1"/>
</dbReference>
<gene>
    <name evidence="7" type="ORF">ARMOST_00677</name>
</gene>
<accession>A0A284QLT6</accession>
<sequence length="445" mass="48714">MLHYYLAVSVFLPCFLYANALPGHRISIVSRHSLQGDPDACTFNSTFLQAEHTLISGKYQYASLFIQGVPIPDPDNYYTSNDTSSSKSPILPNPISAIIKPVVANLTDFVDGVIDVLYYSSINIGTPFQTLTVDIDTGSADLWFPAHCPSCIRDQFVPDESSSYVNKRRKFSVVYGSGSVKGVLATETVMLAGVTVQNQTFGAVSRTTDDFNYFPNDGLLGMAFGSIARCKQPTLFENMMTAGLVEARMFSVHLTRKREKGSEASSALCLGCWDATKAREKPLYIAVKSETYWTVFMDAVIVGQQRKSFASLKLNAVIDTGTTLIYVSRLVAEQLYMMIPGSSPADDVGQGMYKYPCDSEVNIALVFDGHKFPIDRRDFVLGKIDANSSYCVGGVLSHDGSGLDANLVIVGAVFLKSYYTMFDYGPRSGKARIGFAKSINQDIIS</sequence>
<dbReference type="InterPro" id="IPR001461">
    <property type="entry name" value="Aspartic_peptidase_A1"/>
</dbReference>
<dbReference type="PROSITE" id="PS51767">
    <property type="entry name" value="PEPTIDASE_A1"/>
    <property type="match status" value="1"/>
</dbReference>
<dbReference type="GO" id="GO:0006508">
    <property type="term" value="P:proteolysis"/>
    <property type="evidence" value="ECO:0007669"/>
    <property type="project" value="UniProtKB-KW"/>
</dbReference>
<keyword evidence="4" id="KW-0645">Protease</keyword>
<feature type="domain" description="Peptidase A1" evidence="6">
    <location>
        <begin position="118"/>
        <end position="436"/>
    </location>
</feature>
<evidence type="ECO:0000256" key="5">
    <source>
        <dbReference type="SAM" id="SignalP"/>
    </source>
</evidence>
<dbReference type="PRINTS" id="PR00792">
    <property type="entry name" value="PEPSIN"/>
</dbReference>
<evidence type="ECO:0000256" key="2">
    <source>
        <dbReference type="ARBA" id="ARBA00022750"/>
    </source>
</evidence>
<keyword evidence="2 4" id="KW-0064">Aspartyl protease</keyword>
<evidence type="ECO:0000313" key="7">
    <source>
        <dbReference type="EMBL" id="SJK97425.1"/>
    </source>
</evidence>
<evidence type="ECO:0000259" key="6">
    <source>
        <dbReference type="PROSITE" id="PS51767"/>
    </source>
</evidence>
<dbReference type="OrthoDB" id="2747330at2759"/>
<keyword evidence="4" id="KW-0378">Hydrolase</keyword>